<reference evidence="1" key="1">
    <citation type="submission" date="2020-05" db="EMBL/GenBank/DDBJ databases">
        <authorList>
            <person name="Chiriac C."/>
            <person name="Salcher M."/>
            <person name="Ghai R."/>
            <person name="Kavagutti S V."/>
        </authorList>
    </citation>
    <scope>NUCLEOTIDE SEQUENCE</scope>
</reference>
<organism evidence="1">
    <name type="scientific">freshwater metagenome</name>
    <dbReference type="NCBI Taxonomy" id="449393"/>
    <lineage>
        <taxon>unclassified sequences</taxon>
        <taxon>metagenomes</taxon>
        <taxon>ecological metagenomes</taxon>
    </lineage>
</organism>
<protein>
    <submittedName>
        <fullName evidence="1">Unannotated protein</fullName>
    </submittedName>
</protein>
<gene>
    <name evidence="1" type="ORF">UFOPK2992_00397</name>
</gene>
<name>A0A6J6WZG7_9ZZZZ</name>
<evidence type="ECO:0000313" key="1">
    <source>
        <dbReference type="EMBL" id="CAB4790551.1"/>
    </source>
</evidence>
<dbReference type="EMBL" id="CAFAAI010000045">
    <property type="protein sequence ID" value="CAB4790551.1"/>
    <property type="molecule type" value="Genomic_DNA"/>
</dbReference>
<accession>A0A6J6WZG7</accession>
<dbReference type="AlphaFoldDB" id="A0A6J6WZG7"/>
<sequence>MCHPDHIWWVTLVVTSIEYDRPFPGVALMPFSGCNIDGPPFDGTTRSDAAESNIGSLSYSTPLSALVIEPLIVKQSVFSMASHTSVMIASITATTATITAPTTVSESAVRSAMYSNWAITSASASLNSALNAVTPWSTI</sequence>
<proteinExistence type="predicted"/>